<evidence type="ECO:0000313" key="5">
    <source>
        <dbReference type="Proteomes" id="UP001404956"/>
    </source>
</evidence>
<comment type="caution">
    <text evidence="4">The sequence shown here is derived from an EMBL/GenBank/DDBJ whole genome shotgun (WGS) entry which is preliminary data.</text>
</comment>
<keyword evidence="5" id="KW-1185">Reference proteome</keyword>
<name>A0ABP9XIE0_9DEIO</name>
<dbReference type="PROSITE" id="PS51186">
    <property type="entry name" value="GNAT"/>
    <property type="match status" value="1"/>
</dbReference>
<dbReference type="Proteomes" id="UP001404956">
    <property type="component" value="Unassembled WGS sequence"/>
</dbReference>
<organism evidence="4 5">
    <name type="scientific">Deinococcus aluminii</name>
    <dbReference type="NCBI Taxonomy" id="1656885"/>
    <lineage>
        <taxon>Bacteria</taxon>
        <taxon>Thermotogati</taxon>
        <taxon>Deinococcota</taxon>
        <taxon>Deinococci</taxon>
        <taxon>Deinococcales</taxon>
        <taxon>Deinococcaceae</taxon>
        <taxon>Deinococcus</taxon>
    </lineage>
</organism>
<dbReference type="RefSeq" id="WP_345456637.1">
    <property type="nucleotide sequence ID" value="NZ_BAABRV010000009.1"/>
</dbReference>
<dbReference type="InterPro" id="IPR045039">
    <property type="entry name" value="NSI-like"/>
</dbReference>
<evidence type="ECO:0000256" key="1">
    <source>
        <dbReference type="ARBA" id="ARBA00022679"/>
    </source>
</evidence>
<dbReference type="Pfam" id="PF13508">
    <property type="entry name" value="Acetyltransf_7"/>
    <property type="match status" value="1"/>
</dbReference>
<dbReference type="SUPFAM" id="SSF55729">
    <property type="entry name" value="Acyl-CoA N-acyltransferases (Nat)"/>
    <property type="match status" value="1"/>
</dbReference>
<dbReference type="EMBL" id="BAABRV010000009">
    <property type="protein sequence ID" value="GAA5534696.1"/>
    <property type="molecule type" value="Genomic_DNA"/>
</dbReference>
<dbReference type="CDD" id="cd04301">
    <property type="entry name" value="NAT_SF"/>
    <property type="match status" value="1"/>
</dbReference>
<feature type="domain" description="N-acetyltransferase" evidence="3">
    <location>
        <begin position="3"/>
        <end position="143"/>
    </location>
</feature>
<dbReference type="PANTHER" id="PTHR43626:SF4">
    <property type="entry name" value="GCN5-RELATED N-ACETYLTRANSFERASE 2, CHLOROPLASTIC"/>
    <property type="match status" value="1"/>
</dbReference>
<evidence type="ECO:0000313" key="4">
    <source>
        <dbReference type="EMBL" id="GAA5534696.1"/>
    </source>
</evidence>
<accession>A0ABP9XIE0</accession>
<evidence type="ECO:0000256" key="2">
    <source>
        <dbReference type="ARBA" id="ARBA00023315"/>
    </source>
</evidence>
<dbReference type="PANTHER" id="PTHR43626">
    <property type="entry name" value="ACYL-COA N-ACYLTRANSFERASE"/>
    <property type="match status" value="1"/>
</dbReference>
<dbReference type="Gene3D" id="3.40.630.30">
    <property type="match status" value="1"/>
</dbReference>
<keyword evidence="2" id="KW-0012">Acyltransferase</keyword>
<reference evidence="4 5" key="1">
    <citation type="submission" date="2024-02" db="EMBL/GenBank/DDBJ databases">
        <title>Deinococcus aluminii NBRC 112889.</title>
        <authorList>
            <person name="Ichikawa N."/>
            <person name="Katano-Makiyama Y."/>
            <person name="Hidaka K."/>
        </authorList>
    </citation>
    <scope>NUCLEOTIDE SEQUENCE [LARGE SCALE GENOMIC DNA]</scope>
    <source>
        <strain evidence="4 5">NBRC 112889</strain>
    </source>
</reference>
<protein>
    <recommendedName>
        <fullName evidence="3">N-acetyltransferase domain-containing protein</fullName>
    </recommendedName>
</protein>
<evidence type="ECO:0000259" key="3">
    <source>
        <dbReference type="PROSITE" id="PS51186"/>
    </source>
</evidence>
<proteinExistence type="predicted"/>
<sequence length="145" mass="16153">MTSTVLSGPLPDLPELLALYASVGWTSYTRDPEALARAVRQSGFVWTARDKASELLGLVRGVTDDVSILYVQDILVRPDGQRRGVGRALLEAVLERYAHVMQVVLLTDDGPGQLAFYRSLGFHNTRELVTTPTNAFYQDRRFKLS</sequence>
<keyword evidence="1" id="KW-0808">Transferase</keyword>
<dbReference type="InterPro" id="IPR016181">
    <property type="entry name" value="Acyl_CoA_acyltransferase"/>
</dbReference>
<dbReference type="InterPro" id="IPR000182">
    <property type="entry name" value="GNAT_dom"/>
</dbReference>
<gene>
    <name evidence="4" type="ORF">Dalu01_03107</name>
</gene>